<reference evidence="6 7" key="1">
    <citation type="submission" date="2019-07" db="EMBL/GenBank/DDBJ databases">
        <title>Diversity of Bacteria from Kongsfjorden, Arctic.</title>
        <authorList>
            <person name="Yu Y."/>
        </authorList>
    </citation>
    <scope>NUCLEOTIDE SEQUENCE [LARGE SCALE GENOMIC DNA]</scope>
    <source>
        <strain evidence="6 7">SM1928</strain>
    </source>
</reference>
<evidence type="ECO:0000313" key="6">
    <source>
        <dbReference type="EMBL" id="TVU64632.1"/>
    </source>
</evidence>
<evidence type="ECO:0000313" key="7">
    <source>
        <dbReference type="Proteomes" id="UP000316500"/>
    </source>
</evidence>
<dbReference type="InterPro" id="IPR050707">
    <property type="entry name" value="HTH_MetabolicPath_Reg"/>
</dbReference>
<dbReference type="InterPro" id="IPR014757">
    <property type="entry name" value="Tscrpt_reg_IclR_C"/>
</dbReference>
<dbReference type="SMART" id="SM00346">
    <property type="entry name" value="HTH_ICLR"/>
    <property type="match status" value="1"/>
</dbReference>
<dbReference type="PROSITE" id="PS51078">
    <property type="entry name" value="ICLR_ED"/>
    <property type="match status" value="1"/>
</dbReference>
<dbReference type="InterPro" id="IPR029016">
    <property type="entry name" value="GAF-like_dom_sf"/>
</dbReference>
<sequence>MLKTDNSTQEPERDTVSQSLMRAIDLLGELAAKPATLDELASKAAVHKTTVMRLLHAMEEKRFVVRDEEQRFMLGSKLFELSSLALEQRDIRKVAHPHLAELNGRTGHTVHLAAFEGNEVVYIDKFESHHPVRMYSRIGLTASLHSAAVSKVLLADMPRSRQEKIAAGLDYVKVTENTLTSPGALLAELEQVKEQGWAHDNAEHEAFVHCIAAPIRDASGAVVAAASCSVPVVMLSYEGLLELLPDLKASTEAISNDLGWISHERNSA</sequence>
<dbReference type="Gene3D" id="1.10.10.10">
    <property type="entry name" value="Winged helix-like DNA-binding domain superfamily/Winged helix DNA-binding domain"/>
    <property type="match status" value="1"/>
</dbReference>
<dbReference type="PROSITE" id="PS51077">
    <property type="entry name" value="HTH_ICLR"/>
    <property type="match status" value="1"/>
</dbReference>
<dbReference type="PANTHER" id="PTHR30136">
    <property type="entry name" value="HELIX-TURN-HELIX TRANSCRIPTIONAL REGULATOR, ICLR FAMILY"/>
    <property type="match status" value="1"/>
</dbReference>
<dbReference type="Pfam" id="PF01614">
    <property type="entry name" value="IclR_C"/>
    <property type="match status" value="1"/>
</dbReference>
<dbReference type="GO" id="GO:0003700">
    <property type="term" value="F:DNA-binding transcription factor activity"/>
    <property type="evidence" value="ECO:0007669"/>
    <property type="project" value="TreeGrafter"/>
</dbReference>
<feature type="domain" description="HTH iclR-type" evidence="4">
    <location>
        <begin position="17"/>
        <end position="76"/>
    </location>
</feature>
<dbReference type="EMBL" id="VNFK01000004">
    <property type="protein sequence ID" value="TVU64632.1"/>
    <property type="molecule type" value="Genomic_DNA"/>
</dbReference>
<proteinExistence type="predicted"/>
<keyword evidence="2" id="KW-0238">DNA-binding</keyword>
<comment type="caution">
    <text evidence="6">The sequence shown here is derived from an EMBL/GenBank/DDBJ whole genome shotgun (WGS) entry which is preliminary data.</text>
</comment>
<dbReference type="GO" id="GO:0045892">
    <property type="term" value="P:negative regulation of DNA-templated transcription"/>
    <property type="evidence" value="ECO:0007669"/>
    <property type="project" value="TreeGrafter"/>
</dbReference>
<dbReference type="OrthoDB" id="4068713at2"/>
<keyword evidence="3" id="KW-0804">Transcription</keyword>
<protein>
    <submittedName>
        <fullName evidence="6">IclR family transcriptional regulator</fullName>
    </submittedName>
</protein>
<dbReference type="Proteomes" id="UP000316500">
    <property type="component" value="Unassembled WGS sequence"/>
</dbReference>
<dbReference type="InterPro" id="IPR036390">
    <property type="entry name" value="WH_DNA-bd_sf"/>
</dbReference>
<dbReference type="SUPFAM" id="SSF46785">
    <property type="entry name" value="Winged helix' DNA-binding domain"/>
    <property type="match status" value="1"/>
</dbReference>
<dbReference type="InterPro" id="IPR005471">
    <property type="entry name" value="Tscrpt_reg_IclR_N"/>
</dbReference>
<organism evidence="6 7">
    <name type="scientific">Paenarthrobacter nitroguajacolicus</name>
    <name type="common">Arthrobacter nitroguajacolicus</name>
    <dbReference type="NCBI Taxonomy" id="211146"/>
    <lineage>
        <taxon>Bacteria</taxon>
        <taxon>Bacillati</taxon>
        <taxon>Actinomycetota</taxon>
        <taxon>Actinomycetes</taxon>
        <taxon>Micrococcales</taxon>
        <taxon>Micrococcaceae</taxon>
        <taxon>Paenarthrobacter</taxon>
    </lineage>
</organism>
<feature type="domain" description="IclR-ED" evidence="5">
    <location>
        <begin position="77"/>
        <end position="260"/>
    </location>
</feature>
<accession>A0A558H684</accession>
<evidence type="ECO:0000259" key="4">
    <source>
        <dbReference type="PROSITE" id="PS51077"/>
    </source>
</evidence>
<dbReference type="Pfam" id="PF09339">
    <property type="entry name" value="HTH_IclR"/>
    <property type="match status" value="1"/>
</dbReference>
<evidence type="ECO:0000256" key="2">
    <source>
        <dbReference type="ARBA" id="ARBA00023125"/>
    </source>
</evidence>
<evidence type="ECO:0000256" key="1">
    <source>
        <dbReference type="ARBA" id="ARBA00023015"/>
    </source>
</evidence>
<keyword evidence="1" id="KW-0805">Transcription regulation</keyword>
<dbReference type="Gene3D" id="3.30.450.40">
    <property type="match status" value="1"/>
</dbReference>
<dbReference type="InterPro" id="IPR036388">
    <property type="entry name" value="WH-like_DNA-bd_sf"/>
</dbReference>
<dbReference type="PANTHER" id="PTHR30136:SF24">
    <property type="entry name" value="HTH-TYPE TRANSCRIPTIONAL REPRESSOR ALLR"/>
    <property type="match status" value="1"/>
</dbReference>
<evidence type="ECO:0000256" key="3">
    <source>
        <dbReference type="ARBA" id="ARBA00023163"/>
    </source>
</evidence>
<dbReference type="AlphaFoldDB" id="A0A558H684"/>
<name>A0A558H684_PAENT</name>
<evidence type="ECO:0000259" key="5">
    <source>
        <dbReference type="PROSITE" id="PS51078"/>
    </source>
</evidence>
<dbReference type="GO" id="GO:0003677">
    <property type="term" value="F:DNA binding"/>
    <property type="evidence" value="ECO:0007669"/>
    <property type="project" value="UniProtKB-KW"/>
</dbReference>
<dbReference type="SUPFAM" id="SSF55781">
    <property type="entry name" value="GAF domain-like"/>
    <property type="match status" value="1"/>
</dbReference>
<gene>
    <name evidence="6" type="ORF">FQP90_06030</name>
</gene>